<keyword evidence="6" id="KW-1185">Reference proteome</keyword>
<dbReference type="InterPro" id="IPR028942">
    <property type="entry name" value="WHIM1_dom"/>
</dbReference>
<feature type="compositionally biased region" description="Low complexity" evidence="3">
    <location>
        <begin position="560"/>
        <end position="575"/>
    </location>
</feature>
<evidence type="ECO:0000256" key="2">
    <source>
        <dbReference type="ARBA" id="ARBA00023242"/>
    </source>
</evidence>
<name>A0AAV9P3N8_9PEZI</name>
<evidence type="ECO:0000256" key="1">
    <source>
        <dbReference type="ARBA" id="ARBA00004123"/>
    </source>
</evidence>
<feature type="compositionally biased region" description="Basic and acidic residues" evidence="3">
    <location>
        <begin position="532"/>
        <end position="550"/>
    </location>
</feature>
<protein>
    <recommendedName>
        <fullName evidence="4">WHIM1 domain-containing protein</fullName>
    </recommendedName>
</protein>
<accession>A0AAV9P3N8</accession>
<dbReference type="PANTHER" id="PTHR42107">
    <property type="entry name" value="YALI0D24453P"/>
    <property type="match status" value="1"/>
</dbReference>
<evidence type="ECO:0000259" key="4">
    <source>
        <dbReference type="Pfam" id="PF15612"/>
    </source>
</evidence>
<feature type="compositionally biased region" description="Acidic residues" evidence="3">
    <location>
        <begin position="445"/>
        <end position="491"/>
    </location>
</feature>
<feature type="compositionally biased region" description="Low complexity" evidence="3">
    <location>
        <begin position="334"/>
        <end position="350"/>
    </location>
</feature>
<proteinExistence type="predicted"/>
<feature type="compositionally biased region" description="Polar residues" evidence="3">
    <location>
        <begin position="357"/>
        <end position="370"/>
    </location>
</feature>
<gene>
    <name evidence="5" type="ORF">LTR77_007077</name>
</gene>
<feature type="compositionally biased region" description="Low complexity" evidence="3">
    <location>
        <begin position="400"/>
        <end position="410"/>
    </location>
</feature>
<evidence type="ECO:0000256" key="3">
    <source>
        <dbReference type="SAM" id="MobiDB-lite"/>
    </source>
</evidence>
<dbReference type="RefSeq" id="XP_064657084.1">
    <property type="nucleotide sequence ID" value="XM_064804314.1"/>
</dbReference>
<dbReference type="GeneID" id="89928413"/>
<comment type="subcellular location">
    <subcellularLocation>
        <location evidence="1">Nucleus</location>
    </subcellularLocation>
</comment>
<feature type="compositionally biased region" description="Pro residues" evidence="3">
    <location>
        <begin position="35"/>
        <end position="51"/>
    </location>
</feature>
<feature type="compositionally biased region" description="Basic residues" evidence="3">
    <location>
        <begin position="290"/>
        <end position="303"/>
    </location>
</feature>
<sequence>MADSDSSDLSEHSDKEIQTLAPIFLKAKKATKLVAPPPVVSPPKPKRPPSPPHEEALADHGAIAFLVMFRSRFNDAFPSKLPHYGPQDIENGVVDTAPSTEVQQLLCALLGLVLNRKKPVERGHHGRALEEAISSQKSQWPYRWRGVNPIHGGKTFENMLPTERLDLLQTLVMWALTSSEAIQATIKEKYKQQRHGDDENQPLSVQPWGVDADKRRYFLIQGLEDTSFRVYREGSRYTKNAHWWNQAGTIDEVKALATKLQEVDGSQAARRLAQRISNAIPTFEATEEKRHRREYRRQQRQRFTRPEPGFSLYEGRTRGKRMRYTYDDDEAGDSDATSTRRSARQSTRNTPFEAGPTMTSSGRQIRQPRTGTYGESLLGAPPMSTDELTPGYSDPEQVMSRGRTGRSTRSGTEDSEQPVGRGRPTRSGVNGISNPRKRAYNDIDGLSDEDDAEPSGDEWDSDKNDEGDENMPDVGDADDDMSDAVDDESADEERSLVVKLRVSPQAMLQAGSGVPAAAAQNGSITPASAADDTTKAGALKDEALVPDEKPSASTNGALQPNSSPTGPSSYPTPTSAAFVSKDQKPVVATASHTLPGNASFPVMHGENGEGVPGAMGSERADANPGVNGV</sequence>
<dbReference type="Proteomes" id="UP001337655">
    <property type="component" value="Unassembled WGS sequence"/>
</dbReference>
<feature type="region of interest" description="Disordered" evidence="3">
    <location>
        <begin position="287"/>
        <end position="629"/>
    </location>
</feature>
<dbReference type="EMBL" id="JAVRRT010000011">
    <property type="protein sequence ID" value="KAK5167378.1"/>
    <property type="molecule type" value="Genomic_DNA"/>
</dbReference>
<feature type="domain" description="WHIM1" evidence="4">
    <location>
        <begin position="144"/>
        <end position="183"/>
    </location>
</feature>
<evidence type="ECO:0000313" key="5">
    <source>
        <dbReference type="EMBL" id="KAK5167378.1"/>
    </source>
</evidence>
<reference evidence="5 6" key="1">
    <citation type="submission" date="2023-08" db="EMBL/GenBank/DDBJ databases">
        <title>Black Yeasts Isolated from many extreme environments.</title>
        <authorList>
            <person name="Coleine C."/>
            <person name="Stajich J.E."/>
            <person name="Selbmann L."/>
        </authorList>
    </citation>
    <scope>NUCLEOTIDE SEQUENCE [LARGE SCALE GENOMIC DNA]</scope>
    <source>
        <strain evidence="5 6">CCFEE 5935</strain>
    </source>
</reference>
<comment type="caution">
    <text evidence="5">The sequence shown here is derived from an EMBL/GenBank/DDBJ whole genome shotgun (WGS) entry which is preliminary data.</text>
</comment>
<dbReference type="PANTHER" id="PTHR42107:SF1">
    <property type="entry name" value="WHIM1 DOMAIN-CONTAINING PROTEIN"/>
    <property type="match status" value="1"/>
</dbReference>
<feature type="region of interest" description="Disordered" evidence="3">
    <location>
        <begin position="34"/>
        <end position="55"/>
    </location>
</feature>
<keyword evidence="2" id="KW-0539">Nucleus</keyword>
<dbReference type="AlphaFoldDB" id="A0AAV9P3N8"/>
<evidence type="ECO:0000313" key="6">
    <source>
        <dbReference type="Proteomes" id="UP001337655"/>
    </source>
</evidence>
<dbReference type="GO" id="GO:0005634">
    <property type="term" value="C:nucleus"/>
    <property type="evidence" value="ECO:0007669"/>
    <property type="project" value="UniProtKB-SubCell"/>
</dbReference>
<dbReference type="Pfam" id="PF15612">
    <property type="entry name" value="WHIM1"/>
    <property type="match status" value="1"/>
</dbReference>
<organism evidence="5 6">
    <name type="scientific">Saxophila tyrrhenica</name>
    <dbReference type="NCBI Taxonomy" id="1690608"/>
    <lineage>
        <taxon>Eukaryota</taxon>
        <taxon>Fungi</taxon>
        <taxon>Dikarya</taxon>
        <taxon>Ascomycota</taxon>
        <taxon>Pezizomycotina</taxon>
        <taxon>Dothideomycetes</taxon>
        <taxon>Dothideomycetidae</taxon>
        <taxon>Mycosphaerellales</taxon>
        <taxon>Extremaceae</taxon>
        <taxon>Saxophila</taxon>
    </lineage>
</organism>